<dbReference type="AlphaFoldDB" id="A0A1B9H2C9"/>
<evidence type="ECO:0000313" key="4">
    <source>
        <dbReference type="Proteomes" id="UP000092666"/>
    </source>
</evidence>
<dbReference type="InterPro" id="IPR019171">
    <property type="entry name" value="MIX23"/>
</dbReference>
<gene>
    <name evidence="3" type="ORF">I316_00542</name>
</gene>
<protein>
    <recommendedName>
        <fullName evidence="5">Caffeine-induced death protein 2</fullName>
    </recommendedName>
</protein>
<reference evidence="4" key="2">
    <citation type="submission" date="2013-12" db="EMBL/GenBank/DDBJ databases">
        <title>Evolution of pathogenesis and genome organization in the Tremellales.</title>
        <authorList>
            <person name="Cuomo C."/>
            <person name="Litvintseva A."/>
            <person name="Heitman J."/>
            <person name="Chen Y."/>
            <person name="Sun S."/>
            <person name="Springer D."/>
            <person name="Dromer F."/>
            <person name="Young S."/>
            <person name="Zeng Q."/>
            <person name="Chapman S."/>
            <person name="Gujja S."/>
            <person name="Saif S."/>
            <person name="Birren B."/>
        </authorList>
    </citation>
    <scope>NUCLEOTIDE SEQUENCE [LARGE SCALE GENOMIC DNA]</scope>
    <source>
        <strain evidence="4">BCC8398</strain>
    </source>
</reference>
<evidence type="ECO:0008006" key="5">
    <source>
        <dbReference type="Google" id="ProtNLM"/>
    </source>
</evidence>
<dbReference type="EMBL" id="KV700122">
    <property type="protein sequence ID" value="OCF37421.1"/>
    <property type="molecule type" value="Genomic_DNA"/>
</dbReference>
<evidence type="ECO:0000313" key="3">
    <source>
        <dbReference type="EMBL" id="OCF37421.1"/>
    </source>
</evidence>
<dbReference type="STRING" id="1296120.A0A1B9H2C9"/>
<dbReference type="Proteomes" id="UP000092666">
    <property type="component" value="Unassembled WGS sequence"/>
</dbReference>
<proteinExistence type="inferred from homology"/>
<dbReference type="OrthoDB" id="5593818at2759"/>
<organism evidence="3 4">
    <name type="scientific">Kwoniella heveanensis BCC8398</name>
    <dbReference type="NCBI Taxonomy" id="1296120"/>
    <lineage>
        <taxon>Eukaryota</taxon>
        <taxon>Fungi</taxon>
        <taxon>Dikarya</taxon>
        <taxon>Basidiomycota</taxon>
        <taxon>Agaricomycotina</taxon>
        <taxon>Tremellomycetes</taxon>
        <taxon>Tremellales</taxon>
        <taxon>Cryptococcaceae</taxon>
        <taxon>Kwoniella</taxon>
    </lineage>
</organism>
<evidence type="ECO:0000256" key="1">
    <source>
        <dbReference type="ARBA" id="ARBA00024204"/>
    </source>
</evidence>
<reference evidence="3 4" key="1">
    <citation type="submission" date="2013-07" db="EMBL/GenBank/DDBJ databases">
        <title>The Genome Sequence of Cryptococcus heveanensis BCC8398.</title>
        <authorList>
            <consortium name="The Broad Institute Genome Sequencing Platform"/>
            <person name="Cuomo C."/>
            <person name="Litvintseva A."/>
            <person name="Chen Y."/>
            <person name="Heitman J."/>
            <person name="Sun S."/>
            <person name="Springer D."/>
            <person name="Dromer F."/>
            <person name="Young S.K."/>
            <person name="Zeng Q."/>
            <person name="Gargeya S."/>
            <person name="Fitzgerald M."/>
            <person name="Abouelleil A."/>
            <person name="Alvarado L."/>
            <person name="Berlin A.M."/>
            <person name="Chapman S.B."/>
            <person name="Dewar J."/>
            <person name="Goldberg J."/>
            <person name="Griggs A."/>
            <person name="Gujja S."/>
            <person name="Hansen M."/>
            <person name="Howarth C."/>
            <person name="Imamovic A."/>
            <person name="Larimer J."/>
            <person name="McCowan C."/>
            <person name="Murphy C."/>
            <person name="Pearson M."/>
            <person name="Priest M."/>
            <person name="Roberts A."/>
            <person name="Saif S."/>
            <person name="Shea T."/>
            <person name="Sykes S."/>
            <person name="Wortman J."/>
            <person name="Nusbaum C."/>
            <person name="Birren B."/>
        </authorList>
    </citation>
    <scope>NUCLEOTIDE SEQUENCE [LARGE SCALE GENOMIC DNA]</scope>
    <source>
        <strain evidence="3 4">BCC8398</strain>
    </source>
</reference>
<dbReference type="Pfam" id="PF09774">
    <property type="entry name" value="MIX23"/>
    <property type="match status" value="1"/>
</dbReference>
<dbReference type="PANTHER" id="PTHR31905">
    <property type="entry name" value="COILED-COIL DOMAIN-CONTAINING PROTEIN 58"/>
    <property type="match status" value="1"/>
</dbReference>
<sequence length="205" mass="22542">MPAPPFGTASAYTDSFPAPPPTQVTVTAETCYNLGVFRDIVRQYRKLDDQIIIRLNRAQAQLRDQDRISGGDKSLGSSSGAEAMCLKMWTEMMAGWAHRQTLLSFCSQTVLANLDEKKQSQPGAEGGGVRTSSSSTPRWERGIREEEVLADQLASEEGIEAIIRKRTLDAFKSRCPFFHPSVSDTAGKAWWDLADRGLRGHGPAP</sequence>
<keyword evidence="4" id="KW-1185">Reference proteome</keyword>
<comment type="similarity">
    <text evidence="1">Belongs to the MIX23 family.</text>
</comment>
<dbReference type="PANTHER" id="PTHR31905:SF2">
    <property type="entry name" value="PROTEIN MIX23"/>
    <property type="match status" value="1"/>
</dbReference>
<dbReference type="GO" id="GO:0005758">
    <property type="term" value="C:mitochondrial intermembrane space"/>
    <property type="evidence" value="ECO:0007669"/>
    <property type="project" value="InterPro"/>
</dbReference>
<accession>A0A1B9H2C9</accession>
<name>A0A1B9H2C9_9TREE</name>
<feature type="region of interest" description="Disordered" evidence="2">
    <location>
        <begin position="117"/>
        <end position="143"/>
    </location>
</feature>
<evidence type="ECO:0000256" key="2">
    <source>
        <dbReference type="SAM" id="MobiDB-lite"/>
    </source>
</evidence>